<dbReference type="PANTHER" id="PTHR22748">
    <property type="entry name" value="AP ENDONUCLEASE"/>
    <property type="match status" value="1"/>
</dbReference>
<dbReference type="Proteomes" id="UP001209681">
    <property type="component" value="Unassembled WGS sequence"/>
</dbReference>
<organism evidence="8 9">
    <name type="scientific">Desulfobotulus pelophilus</name>
    <dbReference type="NCBI Taxonomy" id="2823377"/>
    <lineage>
        <taxon>Bacteria</taxon>
        <taxon>Pseudomonadati</taxon>
        <taxon>Thermodesulfobacteriota</taxon>
        <taxon>Desulfobacteria</taxon>
        <taxon>Desulfobacterales</taxon>
        <taxon>Desulfobacteraceae</taxon>
        <taxon>Desulfobotulus</taxon>
    </lineage>
</organism>
<comment type="caution">
    <text evidence="8">The sequence shown here is derived from an EMBL/GenBank/DDBJ whole genome shotgun (WGS) entry which is preliminary data.</text>
</comment>
<dbReference type="NCBIfam" id="TIGR00633">
    <property type="entry name" value="xth"/>
    <property type="match status" value="1"/>
</dbReference>
<evidence type="ECO:0000313" key="8">
    <source>
        <dbReference type="EMBL" id="MCW7753322.1"/>
    </source>
</evidence>
<evidence type="ECO:0000256" key="6">
    <source>
        <dbReference type="ARBA" id="ARBA00022842"/>
    </source>
</evidence>
<comment type="similarity">
    <text evidence="3">Belongs to the DNA repair enzymes AP/ExoA family.</text>
</comment>
<evidence type="ECO:0000256" key="4">
    <source>
        <dbReference type="ARBA" id="ARBA00022723"/>
    </source>
</evidence>
<feature type="domain" description="Endonuclease/exonuclease/phosphatase" evidence="7">
    <location>
        <begin position="8"/>
        <end position="253"/>
    </location>
</feature>
<dbReference type="Pfam" id="PF03372">
    <property type="entry name" value="Exo_endo_phos"/>
    <property type="match status" value="1"/>
</dbReference>
<reference evidence="8 9" key="1">
    <citation type="submission" date="2022-11" db="EMBL/GenBank/DDBJ databases">
        <title>Desulfobotulus tamanensis H1 sp. nov. - anaerobic, alkaliphilic, sulphate reducing bacterium isolated from terrestrial mud volcano.</title>
        <authorList>
            <person name="Frolova A."/>
            <person name="Merkel A.Y."/>
            <person name="Slobodkin A.I."/>
        </authorList>
    </citation>
    <scope>NUCLEOTIDE SEQUENCE [LARGE SCALE GENOMIC DNA]</scope>
    <source>
        <strain evidence="8 9">H1</strain>
    </source>
</reference>
<proteinExistence type="inferred from homology"/>
<dbReference type="InterPro" id="IPR036691">
    <property type="entry name" value="Endo/exonu/phosph_ase_sf"/>
</dbReference>
<keyword evidence="9" id="KW-1185">Reference proteome</keyword>
<gene>
    <name evidence="8" type="ORF">OOT00_04895</name>
</gene>
<dbReference type="PROSITE" id="PS51435">
    <property type="entry name" value="AP_NUCLEASE_F1_4"/>
    <property type="match status" value="1"/>
</dbReference>
<dbReference type="InterPro" id="IPR005135">
    <property type="entry name" value="Endo/exonuclease/phosphatase"/>
</dbReference>
<dbReference type="InterPro" id="IPR020847">
    <property type="entry name" value="AP_endonuclease_F1_BS"/>
</dbReference>
<evidence type="ECO:0000256" key="1">
    <source>
        <dbReference type="ARBA" id="ARBA00001936"/>
    </source>
</evidence>
<comment type="cofactor">
    <cofactor evidence="2">
        <name>Mg(2+)</name>
        <dbReference type="ChEBI" id="CHEBI:18420"/>
    </cofactor>
</comment>
<keyword evidence="6" id="KW-0460">Magnesium</keyword>
<dbReference type="NCBIfam" id="TIGR00195">
    <property type="entry name" value="exoDNase_III"/>
    <property type="match status" value="1"/>
</dbReference>
<dbReference type="SUPFAM" id="SSF56219">
    <property type="entry name" value="DNase I-like"/>
    <property type="match status" value="1"/>
</dbReference>
<dbReference type="PROSITE" id="PS00728">
    <property type="entry name" value="AP_NUCLEASE_F1_3"/>
    <property type="match status" value="1"/>
</dbReference>
<dbReference type="InterPro" id="IPR004808">
    <property type="entry name" value="AP_endonuc_1"/>
</dbReference>
<dbReference type="PROSITE" id="PS00726">
    <property type="entry name" value="AP_NUCLEASE_F1_1"/>
    <property type="match status" value="1"/>
</dbReference>
<dbReference type="InterPro" id="IPR020848">
    <property type="entry name" value="AP_endonuclease_F1_CS"/>
</dbReference>
<dbReference type="RefSeq" id="WP_265424192.1">
    <property type="nucleotide sequence ID" value="NZ_JAPFPW010000004.1"/>
</dbReference>
<name>A0ABT3N789_9BACT</name>
<evidence type="ECO:0000313" key="9">
    <source>
        <dbReference type="Proteomes" id="UP001209681"/>
    </source>
</evidence>
<comment type="cofactor">
    <cofactor evidence="1">
        <name>Mn(2+)</name>
        <dbReference type="ChEBI" id="CHEBI:29035"/>
    </cofactor>
</comment>
<dbReference type="EMBL" id="JAPFPW010000004">
    <property type="protein sequence ID" value="MCW7753322.1"/>
    <property type="molecule type" value="Genomic_DNA"/>
</dbReference>
<evidence type="ECO:0000256" key="3">
    <source>
        <dbReference type="ARBA" id="ARBA00007092"/>
    </source>
</evidence>
<sequence length="263" mass="30728">MGRTFRIVSWNVNGLRAIWKKDFEASVKTLDADILMLQETKLQEDQRSAEMLQMTGYPHQTWSYARTKKGYSGVMTYSRIAPMATSSDIGVPEFDDEGRVNQLDFDHFTLFNVYFPNGQMNEERLDYKLRFYEAFFFHADQLRKQGRPVIVCGDYNTAHNDIDLKHPKANADRSGFLPIERDWLDRIMANGWTDTFRHLYPETVKYSWWSYRSNARRSNAGWRIDLCLISQNIVENGWLKNAFIDNDIMGSDHCPVGLILEIP</sequence>
<evidence type="ECO:0000256" key="2">
    <source>
        <dbReference type="ARBA" id="ARBA00001946"/>
    </source>
</evidence>
<evidence type="ECO:0000259" key="7">
    <source>
        <dbReference type="Pfam" id="PF03372"/>
    </source>
</evidence>
<dbReference type="PANTHER" id="PTHR22748:SF6">
    <property type="entry name" value="DNA-(APURINIC OR APYRIMIDINIC SITE) ENDONUCLEASE"/>
    <property type="match status" value="1"/>
</dbReference>
<keyword evidence="4" id="KW-0479">Metal-binding</keyword>
<dbReference type="PROSITE" id="PS00727">
    <property type="entry name" value="AP_NUCLEASE_F1_2"/>
    <property type="match status" value="1"/>
</dbReference>
<keyword evidence="5" id="KW-0378">Hydrolase</keyword>
<accession>A0ABT3N789</accession>
<dbReference type="Gene3D" id="3.60.10.10">
    <property type="entry name" value="Endonuclease/exonuclease/phosphatase"/>
    <property type="match status" value="1"/>
</dbReference>
<protein>
    <submittedName>
        <fullName evidence="8">Exodeoxyribonuclease III</fullName>
    </submittedName>
</protein>
<evidence type="ECO:0000256" key="5">
    <source>
        <dbReference type="ARBA" id="ARBA00022801"/>
    </source>
</evidence>